<gene>
    <name evidence="4" type="ORF">GAYE_SCF12G3366</name>
</gene>
<dbReference type="SUPFAM" id="SSF50249">
    <property type="entry name" value="Nucleic acid-binding proteins"/>
    <property type="match status" value="1"/>
</dbReference>
<keyword evidence="1 2" id="KW-0238">DNA-binding</keyword>
<dbReference type="Pfam" id="PF00436">
    <property type="entry name" value="SSB"/>
    <property type="match status" value="1"/>
</dbReference>
<comment type="caution">
    <text evidence="4">The sequence shown here is derived from an EMBL/GenBank/DDBJ whole genome shotgun (WGS) entry which is preliminary data.</text>
</comment>
<dbReference type="AlphaFoldDB" id="A0AAV9IDP9"/>
<evidence type="ECO:0000256" key="1">
    <source>
        <dbReference type="ARBA" id="ARBA00023125"/>
    </source>
</evidence>
<dbReference type="InterPro" id="IPR012340">
    <property type="entry name" value="NA-bd_OB-fold"/>
</dbReference>
<dbReference type="GO" id="GO:0006260">
    <property type="term" value="P:DNA replication"/>
    <property type="evidence" value="ECO:0007669"/>
    <property type="project" value="InterPro"/>
</dbReference>
<dbReference type="EMBL" id="JANCYU010000030">
    <property type="protein sequence ID" value="KAK4525458.1"/>
    <property type="molecule type" value="Genomic_DNA"/>
</dbReference>
<evidence type="ECO:0000256" key="3">
    <source>
        <dbReference type="SAM" id="MobiDB-lite"/>
    </source>
</evidence>
<organism evidence="4 5">
    <name type="scientific">Galdieria yellowstonensis</name>
    <dbReference type="NCBI Taxonomy" id="3028027"/>
    <lineage>
        <taxon>Eukaryota</taxon>
        <taxon>Rhodophyta</taxon>
        <taxon>Bangiophyceae</taxon>
        <taxon>Galdieriales</taxon>
        <taxon>Galdieriaceae</taxon>
        <taxon>Galdieria</taxon>
    </lineage>
</organism>
<reference evidence="4 5" key="1">
    <citation type="submission" date="2022-07" db="EMBL/GenBank/DDBJ databases">
        <title>Genome-wide signatures of adaptation to extreme environments.</title>
        <authorList>
            <person name="Cho C.H."/>
            <person name="Yoon H.S."/>
        </authorList>
    </citation>
    <scope>NUCLEOTIDE SEQUENCE [LARGE SCALE GENOMIC DNA]</scope>
    <source>
        <strain evidence="4 5">108.79 E11</strain>
    </source>
</reference>
<feature type="region of interest" description="Disordered" evidence="3">
    <location>
        <begin position="35"/>
        <end position="55"/>
    </location>
</feature>
<dbReference type="Proteomes" id="UP001300502">
    <property type="component" value="Unassembled WGS sequence"/>
</dbReference>
<dbReference type="GO" id="GO:0003697">
    <property type="term" value="F:single-stranded DNA binding"/>
    <property type="evidence" value="ECO:0007669"/>
    <property type="project" value="InterPro"/>
</dbReference>
<evidence type="ECO:0000313" key="5">
    <source>
        <dbReference type="Proteomes" id="UP001300502"/>
    </source>
</evidence>
<accession>A0AAV9IDP9</accession>
<evidence type="ECO:0000313" key="4">
    <source>
        <dbReference type="EMBL" id="KAK4525458.1"/>
    </source>
</evidence>
<dbReference type="Gene3D" id="2.40.50.140">
    <property type="entry name" value="Nucleic acid-binding proteins"/>
    <property type="match status" value="1"/>
</dbReference>
<dbReference type="InterPro" id="IPR000424">
    <property type="entry name" value="Primosome_PriB/ssb"/>
</dbReference>
<dbReference type="PROSITE" id="PS50935">
    <property type="entry name" value="SSB"/>
    <property type="match status" value="1"/>
</dbReference>
<name>A0AAV9IDP9_9RHOD</name>
<keyword evidence="5" id="KW-1185">Reference proteome</keyword>
<sequence>MSWLRRGYSRLLFRSLCSNNRNTFREEWEHLPQQEQEWKRAGNTEKQGSLGERKPYPLKPLDLDTRWSLGSLNRAILIGYVGNDPVKREISSSTVAWMFPFSTAYKKRTGDQETITDWHNVTVYASPSAKFLDALIQKGNQLFLQGSIHNTTYVDQAGVKHKKCEIAVSMEGKGDLRLLNWSKKAIPGFRREGTTVSRNQKVEGPLEDFQPIKREK</sequence>
<evidence type="ECO:0000256" key="2">
    <source>
        <dbReference type="PROSITE-ProRule" id="PRU00252"/>
    </source>
</evidence>
<dbReference type="InterPro" id="IPR011344">
    <property type="entry name" value="ssDNA-bd"/>
</dbReference>
<proteinExistence type="predicted"/>
<dbReference type="NCBIfam" id="TIGR00621">
    <property type="entry name" value="ssb"/>
    <property type="match status" value="1"/>
</dbReference>
<dbReference type="CDD" id="cd04496">
    <property type="entry name" value="SSB_OBF"/>
    <property type="match status" value="1"/>
</dbReference>
<protein>
    <submittedName>
        <fullName evidence="4">Uncharacterized protein</fullName>
    </submittedName>
</protein>